<evidence type="ECO:0008006" key="3">
    <source>
        <dbReference type="Google" id="ProtNLM"/>
    </source>
</evidence>
<reference evidence="1 2" key="1">
    <citation type="submission" date="2022-12" db="EMBL/GenBank/DDBJ databases">
        <authorList>
            <person name="Mo P."/>
        </authorList>
    </citation>
    <scope>NUCLEOTIDE SEQUENCE [LARGE SCALE GENOMIC DNA]</scope>
    <source>
        <strain evidence="1 2">HUAS 2-6</strain>
    </source>
</reference>
<organism evidence="1 2">
    <name type="scientific">Streptomyces camelliae</name>
    <dbReference type="NCBI Taxonomy" id="3004093"/>
    <lineage>
        <taxon>Bacteria</taxon>
        <taxon>Bacillati</taxon>
        <taxon>Actinomycetota</taxon>
        <taxon>Actinomycetes</taxon>
        <taxon>Kitasatosporales</taxon>
        <taxon>Streptomycetaceae</taxon>
        <taxon>Streptomyces</taxon>
    </lineage>
</organism>
<dbReference type="Proteomes" id="UP001212326">
    <property type="component" value="Chromosome"/>
</dbReference>
<dbReference type="RefSeq" id="WP_270086070.1">
    <property type="nucleotide sequence ID" value="NZ_CP115300.1"/>
</dbReference>
<accession>A0ABY7PH17</accession>
<proteinExistence type="predicted"/>
<evidence type="ECO:0000313" key="1">
    <source>
        <dbReference type="EMBL" id="WBO68845.1"/>
    </source>
</evidence>
<evidence type="ECO:0000313" key="2">
    <source>
        <dbReference type="Proteomes" id="UP001212326"/>
    </source>
</evidence>
<dbReference type="EMBL" id="CP115300">
    <property type="protein sequence ID" value="WBO68845.1"/>
    <property type="molecule type" value="Genomic_DNA"/>
</dbReference>
<protein>
    <recommendedName>
        <fullName evidence="3">PPM-type phosphatase domain-containing protein</fullName>
    </recommendedName>
</protein>
<keyword evidence="2" id="KW-1185">Reference proteome</keyword>
<name>A0ABY7PH17_9ACTN</name>
<sequence length="107" mass="11526">MLLRMPAGEQSVAGASISDVGVWPTGRGELLDQLAEPFGKVERLASQEQVKSCPVADDLIDSDLRDGGYRLGDEHCQKAGDAMVEGERRVAEQCLRVGDALVVVQRC</sequence>
<gene>
    <name evidence="1" type="ORF">O1G22_41660</name>
</gene>